<feature type="chain" id="PRO_5046027539" description="Lipocalin-like domain-containing protein" evidence="1">
    <location>
        <begin position="26"/>
        <end position="188"/>
    </location>
</feature>
<evidence type="ECO:0000313" key="3">
    <source>
        <dbReference type="Proteomes" id="UP001500665"/>
    </source>
</evidence>
<evidence type="ECO:0000313" key="2">
    <source>
        <dbReference type="EMBL" id="GAA0969099.1"/>
    </source>
</evidence>
<feature type="signal peptide" evidence="1">
    <location>
        <begin position="1"/>
        <end position="25"/>
    </location>
</feature>
<accession>A0ABP4CGX0</accession>
<comment type="caution">
    <text evidence="2">The sequence shown here is derived from an EMBL/GenBank/DDBJ whole genome shotgun (WGS) entry which is preliminary data.</text>
</comment>
<protein>
    <recommendedName>
        <fullName evidence="4">Lipocalin-like domain-containing protein</fullName>
    </recommendedName>
</protein>
<name>A0ABP4CGX0_9ACTN</name>
<reference evidence="3" key="1">
    <citation type="journal article" date="2019" name="Int. J. Syst. Evol. Microbiol.">
        <title>The Global Catalogue of Microorganisms (GCM) 10K type strain sequencing project: providing services to taxonomists for standard genome sequencing and annotation.</title>
        <authorList>
            <consortium name="The Broad Institute Genomics Platform"/>
            <consortium name="The Broad Institute Genome Sequencing Center for Infectious Disease"/>
            <person name="Wu L."/>
            <person name="Ma J."/>
        </authorList>
    </citation>
    <scope>NUCLEOTIDE SEQUENCE [LARGE SCALE GENOMIC DNA]</scope>
    <source>
        <strain evidence="3">JCM 10696</strain>
    </source>
</reference>
<evidence type="ECO:0000256" key="1">
    <source>
        <dbReference type="SAM" id="SignalP"/>
    </source>
</evidence>
<sequence length="188" mass="19840">MTIRMVSGIAVLALAGTAIGVPAAAAPPSRCALGSWKLTRATLNIDSAAAHLRFDGGSGVVLRLDGRTASYSFGSSARFTETGTSNGRSVSGWMRYRKSLRLKTRVSAARLTGSPSSATGHATLKIRQTRPLNYDPSPQRVATLLRHGKFSGIPSSATYTCGGGTLRLHQTEVTSGGTLNGTWTYRRL</sequence>
<organism evidence="2 3">
    <name type="scientific">Actinocorallia libanotica</name>
    <dbReference type="NCBI Taxonomy" id="46162"/>
    <lineage>
        <taxon>Bacteria</taxon>
        <taxon>Bacillati</taxon>
        <taxon>Actinomycetota</taxon>
        <taxon>Actinomycetes</taxon>
        <taxon>Streptosporangiales</taxon>
        <taxon>Thermomonosporaceae</taxon>
        <taxon>Actinocorallia</taxon>
    </lineage>
</organism>
<proteinExistence type="predicted"/>
<dbReference type="Proteomes" id="UP001500665">
    <property type="component" value="Unassembled WGS sequence"/>
</dbReference>
<dbReference type="RefSeq" id="WP_344247396.1">
    <property type="nucleotide sequence ID" value="NZ_BAAAHH010000061.1"/>
</dbReference>
<evidence type="ECO:0008006" key="4">
    <source>
        <dbReference type="Google" id="ProtNLM"/>
    </source>
</evidence>
<dbReference type="EMBL" id="BAAAHH010000061">
    <property type="protein sequence ID" value="GAA0969099.1"/>
    <property type="molecule type" value="Genomic_DNA"/>
</dbReference>
<keyword evidence="1" id="KW-0732">Signal</keyword>
<gene>
    <name evidence="2" type="ORF">GCM10009550_75470</name>
</gene>
<keyword evidence="3" id="KW-1185">Reference proteome</keyword>